<feature type="compositionally biased region" description="Gly residues" evidence="1">
    <location>
        <begin position="242"/>
        <end position="265"/>
    </location>
</feature>
<evidence type="ECO:0000313" key="2">
    <source>
        <dbReference type="EMBL" id="KAA0174499.1"/>
    </source>
</evidence>
<sequence>MEGCGASVEAVRVDGGDLARVSAVLPAHLAPRLASFALQLLASDAGTEGAPIAIDRVGDASLYGVLPSVRDAVQLLGAGRALRVRQVDAAARPASARSAPAAAGPQLDPETGLALPGVDLVDDAGSTDSDGGGWDGGGAWLSAAEAAAARQVATVADAERVALFHAECDAAAVVGRERRAGAQPGSQWGGGAAADDAGAEPAVAARGGGAWRVTNDTAAVAASRKRRREALGAPRTPAGAVEGSGSGRGGAGSSSRTGGGGGGAAGRYHSDAVTAGAWKGRDFAQRNTAAPPGIARRGTMSAELREALGIAADAPDVRVGGALVPRGAPFLPRLQFRGEMPGWAAQQLTAIAAGRLDALVTAEKQLVDASLDLFTGDSAADGSE</sequence>
<proteinExistence type="predicted"/>
<dbReference type="AlphaFoldDB" id="A0A5A8EAC3"/>
<name>A0A5A8EAC3_CAFRO</name>
<reference evidence="2 3" key="1">
    <citation type="submission" date="2019-07" db="EMBL/GenBank/DDBJ databases">
        <title>Genomes of Cafeteria roenbergensis.</title>
        <authorList>
            <person name="Fischer M.G."/>
            <person name="Hackl T."/>
            <person name="Roman M."/>
        </authorList>
    </citation>
    <scope>NUCLEOTIDE SEQUENCE [LARGE SCALE GENOMIC DNA]</scope>
    <source>
        <strain evidence="2 3">E4-10P</strain>
    </source>
</reference>
<evidence type="ECO:0000256" key="1">
    <source>
        <dbReference type="SAM" id="MobiDB-lite"/>
    </source>
</evidence>
<gene>
    <name evidence="2" type="ORF">FNF27_04095</name>
</gene>
<comment type="caution">
    <text evidence="2">The sequence shown here is derived from an EMBL/GenBank/DDBJ whole genome shotgun (WGS) entry which is preliminary data.</text>
</comment>
<feature type="region of interest" description="Disordered" evidence="1">
    <location>
        <begin position="181"/>
        <end position="267"/>
    </location>
</feature>
<feature type="compositionally biased region" description="Low complexity" evidence="1">
    <location>
        <begin position="193"/>
        <end position="205"/>
    </location>
</feature>
<evidence type="ECO:0000313" key="3">
    <source>
        <dbReference type="Proteomes" id="UP000322899"/>
    </source>
</evidence>
<accession>A0A5A8EAC3</accession>
<dbReference type="EMBL" id="VLTO01000022">
    <property type="protein sequence ID" value="KAA0174499.1"/>
    <property type="molecule type" value="Genomic_DNA"/>
</dbReference>
<protein>
    <submittedName>
        <fullName evidence="2">Uncharacterized protein</fullName>
    </submittedName>
</protein>
<dbReference type="Proteomes" id="UP000322899">
    <property type="component" value="Unassembled WGS sequence"/>
</dbReference>
<organism evidence="2 3">
    <name type="scientific">Cafeteria roenbergensis</name>
    <name type="common">Marine flagellate</name>
    <dbReference type="NCBI Taxonomy" id="33653"/>
    <lineage>
        <taxon>Eukaryota</taxon>
        <taxon>Sar</taxon>
        <taxon>Stramenopiles</taxon>
        <taxon>Bigyra</taxon>
        <taxon>Opalozoa</taxon>
        <taxon>Bicosoecida</taxon>
        <taxon>Cafeteriaceae</taxon>
        <taxon>Cafeteria</taxon>
    </lineage>
</organism>